<dbReference type="Pfam" id="PF03024">
    <property type="entry name" value="Folate_rec"/>
    <property type="match status" value="1"/>
</dbReference>
<sequence>MCGVSASMWCAFLLLLPLALGQRSRDELLNWCLDAKNHKSKPGPEDVLFNQCSPWREKSCCTPQTTKDLHLTKMYNMNYNHCPKPDGSDLSAKCFRHFIQDHCFYECEPNIGPWVNKTDRKMAEERFTNVPLCQSDCQSWFEACKDDYTCVDNWPKKLNFKNTTKYFVILM</sequence>
<evidence type="ECO:0000259" key="5">
    <source>
        <dbReference type="Pfam" id="PF03024"/>
    </source>
</evidence>
<feature type="signal peptide" evidence="4">
    <location>
        <begin position="1"/>
        <end position="21"/>
    </location>
</feature>
<reference evidence="6 7" key="1">
    <citation type="submission" date="2022-01" db="EMBL/GenBank/DDBJ databases">
        <title>A chromosomal length assembly of Cordylochernes scorpioides.</title>
        <authorList>
            <person name="Zeh D."/>
            <person name="Zeh J."/>
        </authorList>
    </citation>
    <scope>NUCLEOTIDE SEQUENCE [LARGE SCALE GENOMIC DNA]</scope>
    <source>
        <strain evidence="6">IN4F17</strain>
        <tissue evidence="6">Whole Body</tissue>
    </source>
</reference>
<accession>A0ABY6K6G0</accession>
<dbReference type="Proteomes" id="UP001235939">
    <property type="component" value="Chromosome 02"/>
</dbReference>
<evidence type="ECO:0000256" key="3">
    <source>
        <dbReference type="ARBA" id="ARBA00023157"/>
    </source>
</evidence>
<proteinExistence type="inferred from homology"/>
<evidence type="ECO:0000256" key="1">
    <source>
        <dbReference type="ARBA" id="ARBA00007932"/>
    </source>
</evidence>
<keyword evidence="2 4" id="KW-0732">Signal</keyword>
<organism evidence="6 7">
    <name type="scientific">Cordylochernes scorpioides</name>
    <dbReference type="NCBI Taxonomy" id="51811"/>
    <lineage>
        <taxon>Eukaryota</taxon>
        <taxon>Metazoa</taxon>
        <taxon>Ecdysozoa</taxon>
        <taxon>Arthropoda</taxon>
        <taxon>Chelicerata</taxon>
        <taxon>Arachnida</taxon>
        <taxon>Pseudoscorpiones</taxon>
        <taxon>Cheliferoidea</taxon>
        <taxon>Chernetidae</taxon>
        <taxon>Cordylochernes</taxon>
    </lineage>
</organism>
<dbReference type="PANTHER" id="PTHR10517">
    <property type="entry name" value="FOLATE RECEPTOR"/>
    <property type="match status" value="1"/>
</dbReference>
<comment type="similarity">
    <text evidence="1">Belongs to the folate receptor family.</text>
</comment>
<dbReference type="InterPro" id="IPR004269">
    <property type="entry name" value="Folate_rcpt"/>
</dbReference>
<keyword evidence="7" id="KW-1185">Reference proteome</keyword>
<evidence type="ECO:0000313" key="7">
    <source>
        <dbReference type="Proteomes" id="UP001235939"/>
    </source>
</evidence>
<evidence type="ECO:0000256" key="4">
    <source>
        <dbReference type="SAM" id="SignalP"/>
    </source>
</evidence>
<feature type="chain" id="PRO_5047469762" evidence="4">
    <location>
        <begin position="22"/>
        <end position="171"/>
    </location>
</feature>
<keyword evidence="3" id="KW-1015">Disulfide bond</keyword>
<evidence type="ECO:0000313" key="6">
    <source>
        <dbReference type="EMBL" id="UYV64180.1"/>
    </source>
</evidence>
<gene>
    <name evidence="6" type="ORF">LAZ67_2006985</name>
</gene>
<dbReference type="EMBL" id="CP092864">
    <property type="protein sequence ID" value="UYV64180.1"/>
    <property type="molecule type" value="Genomic_DNA"/>
</dbReference>
<feature type="domain" description="Folate receptor-like" evidence="5">
    <location>
        <begin position="32"/>
        <end position="164"/>
    </location>
</feature>
<evidence type="ECO:0000256" key="2">
    <source>
        <dbReference type="ARBA" id="ARBA00022729"/>
    </source>
</evidence>
<dbReference type="PANTHER" id="PTHR10517:SF14">
    <property type="entry name" value="FOLATE RECEPTOR 1-RELATED"/>
    <property type="match status" value="1"/>
</dbReference>
<protein>
    <submittedName>
        <fullName evidence="6">FOLR1</fullName>
    </submittedName>
</protein>
<dbReference type="InterPro" id="IPR018143">
    <property type="entry name" value="Folate_rcpt-like"/>
</dbReference>
<name>A0ABY6K6G0_9ARAC</name>